<geneLocation type="chloroplast" evidence="10"/>
<dbReference type="NCBIfam" id="NF004123">
    <property type="entry name" value="PRK05610.1"/>
    <property type="match status" value="1"/>
</dbReference>
<keyword evidence="10" id="KW-0934">Plastid</keyword>
<dbReference type="GO" id="GO:0022627">
    <property type="term" value="C:cytosolic small ribosomal subunit"/>
    <property type="evidence" value="ECO:0007669"/>
    <property type="project" value="TreeGrafter"/>
</dbReference>
<name>A0A7R6WD62_9EUKA</name>
<evidence type="ECO:0000256" key="2">
    <source>
        <dbReference type="ARBA" id="ARBA00010254"/>
    </source>
</evidence>
<dbReference type="PRINTS" id="PR00973">
    <property type="entry name" value="RIBOSOMALS17"/>
</dbReference>
<keyword evidence="5 8" id="KW-0689">Ribosomal protein</keyword>
<dbReference type="Pfam" id="PF00366">
    <property type="entry name" value="Ribosomal_S17"/>
    <property type="match status" value="1"/>
</dbReference>
<evidence type="ECO:0000256" key="9">
    <source>
        <dbReference type="RuleBase" id="RU003872"/>
    </source>
</evidence>
<dbReference type="PROSITE" id="PS00056">
    <property type="entry name" value="RIBOSOMAL_S17"/>
    <property type="match status" value="1"/>
</dbReference>
<evidence type="ECO:0000256" key="6">
    <source>
        <dbReference type="ARBA" id="ARBA00023274"/>
    </source>
</evidence>
<dbReference type="GO" id="GO:0003735">
    <property type="term" value="F:structural constituent of ribosome"/>
    <property type="evidence" value="ECO:0007669"/>
    <property type="project" value="InterPro"/>
</dbReference>
<dbReference type="SUPFAM" id="SSF50249">
    <property type="entry name" value="Nucleic acid-binding proteins"/>
    <property type="match status" value="1"/>
</dbReference>
<reference evidence="10" key="1">
    <citation type="submission" date="2020-06" db="EMBL/GenBank/DDBJ databases">
        <title>Organellar genomes of a novel haptophyte.</title>
        <authorList>
            <person name="Kamikawa R."/>
            <person name="Miyashita H."/>
        </authorList>
    </citation>
    <scope>NUCLEOTIDE SEQUENCE</scope>
    <source>
        <strain evidence="10">NIES-3900</strain>
    </source>
</reference>
<dbReference type="GO" id="GO:0019843">
    <property type="term" value="F:rRNA binding"/>
    <property type="evidence" value="ECO:0007669"/>
    <property type="project" value="UniProtKB-UniRule"/>
</dbReference>
<evidence type="ECO:0000256" key="1">
    <source>
        <dbReference type="ARBA" id="ARBA00002932"/>
    </source>
</evidence>
<evidence type="ECO:0000256" key="3">
    <source>
        <dbReference type="ARBA" id="ARBA00022730"/>
    </source>
</evidence>
<evidence type="ECO:0000313" key="10">
    <source>
        <dbReference type="EMBL" id="BCG67729.1"/>
    </source>
</evidence>
<keyword evidence="6 8" id="KW-0687">Ribonucleoprotein</keyword>
<dbReference type="GO" id="GO:0006412">
    <property type="term" value="P:translation"/>
    <property type="evidence" value="ECO:0007669"/>
    <property type="project" value="UniProtKB-UniRule"/>
</dbReference>
<comment type="similarity">
    <text evidence="2 8 9">Belongs to the universal ribosomal protein uS17 family.</text>
</comment>
<comment type="subunit">
    <text evidence="8">Part of the 30S ribosomal subunit.</text>
</comment>
<accession>A0A7R6WD62</accession>
<evidence type="ECO:0000256" key="7">
    <source>
        <dbReference type="ARBA" id="ARBA00035251"/>
    </source>
</evidence>
<dbReference type="PANTHER" id="PTHR10744:SF1">
    <property type="entry name" value="SMALL RIBOSOMAL SUBUNIT PROTEIN US17M"/>
    <property type="match status" value="1"/>
</dbReference>
<dbReference type="Gene3D" id="2.40.50.140">
    <property type="entry name" value="Nucleic acid-binding proteins"/>
    <property type="match status" value="1"/>
</dbReference>
<gene>
    <name evidence="8 10" type="primary">rps17</name>
</gene>
<evidence type="ECO:0000256" key="4">
    <source>
        <dbReference type="ARBA" id="ARBA00022884"/>
    </source>
</evidence>
<dbReference type="PANTHER" id="PTHR10744">
    <property type="entry name" value="40S RIBOSOMAL PROTEIN S11 FAMILY MEMBER"/>
    <property type="match status" value="1"/>
</dbReference>
<dbReference type="EMBL" id="LC564893">
    <property type="protein sequence ID" value="BCG67729.1"/>
    <property type="molecule type" value="Genomic_DNA"/>
</dbReference>
<dbReference type="InterPro" id="IPR012340">
    <property type="entry name" value="NA-bd_OB-fold"/>
</dbReference>
<evidence type="ECO:0000256" key="5">
    <source>
        <dbReference type="ARBA" id="ARBA00022980"/>
    </source>
</evidence>
<organism evidence="10">
    <name type="scientific">Haptophyceae sp. NIES-3900</name>
    <dbReference type="NCBI Taxonomy" id="2748608"/>
    <lineage>
        <taxon>Eukaryota</taxon>
        <taxon>Haptista</taxon>
        <taxon>Haptophyta</taxon>
    </lineage>
</organism>
<dbReference type="GO" id="GO:0009507">
    <property type="term" value="C:chloroplast"/>
    <property type="evidence" value="ECO:0007669"/>
    <property type="project" value="UniProtKB-SubCell"/>
</dbReference>
<proteinExistence type="inferred from homology"/>
<dbReference type="InterPro" id="IPR019979">
    <property type="entry name" value="Ribosomal_uS17_CS"/>
</dbReference>
<keyword evidence="3 8" id="KW-0699">rRNA-binding</keyword>
<dbReference type="NCBIfam" id="TIGR03635">
    <property type="entry name" value="uS17_bact"/>
    <property type="match status" value="1"/>
</dbReference>
<keyword evidence="10" id="KW-0150">Chloroplast</keyword>
<dbReference type="HAMAP" id="MF_01345_B">
    <property type="entry name" value="Ribosomal_uS17_B"/>
    <property type="match status" value="1"/>
</dbReference>
<comment type="function">
    <text evidence="1 8">One of the primary rRNA binding proteins, it binds specifically to the 5'-end of 16S ribosomal RNA.</text>
</comment>
<protein>
    <recommendedName>
        <fullName evidence="7 8">Small ribosomal subunit protein uS17c</fullName>
    </recommendedName>
</protein>
<evidence type="ECO:0000256" key="8">
    <source>
        <dbReference type="HAMAP-Rule" id="MF_01345"/>
    </source>
</evidence>
<keyword evidence="4 8" id="KW-0694">RNA-binding</keyword>
<sequence length="85" mass="9726">MPIKQRVGTVVSVKMDKTAVVAIESRIKHAKYGKVYTRTKNYKVHDPQNECLLGDVIRIQETRPLSKTKRWVSIDRVSRLSSSSL</sequence>
<comment type="subcellular location">
    <subcellularLocation>
        <location evidence="8">Plastid</location>
        <location evidence="8">Chloroplast</location>
    </subcellularLocation>
</comment>
<dbReference type="InterPro" id="IPR000266">
    <property type="entry name" value="Ribosomal_uS17"/>
</dbReference>
<dbReference type="InterPro" id="IPR019984">
    <property type="entry name" value="Ribosomal_uS17_bact/chlr"/>
</dbReference>
<dbReference type="AlphaFoldDB" id="A0A7R6WD62"/>
<dbReference type="CDD" id="cd00364">
    <property type="entry name" value="Ribosomal_uS17"/>
    <property type="match status" value="1"/>
</dbReference>